<organism evidence="1 2">
    <name type="scientific">Lipomyces kononenkoae</name>
    <name type="common">Yeast</name>
    <dbReference type="NCBI Taxonomy" id="34357"/>
    <lineage>
        <taxon>Eukaryota</taxon>
        <taxon>Fungi</taxon>
        <taxon>Dikarya</taxon>
        <taxon>Ascomycota</taxon>
        <taxon>Saccharomycotina</taxon>
        <taxon>Lipomycetes</taxon>
        <taxon>Lipomycetales</taxon>
        <taxon>Lipomycetaceae</taxon>
        <taxon>Lipomyces</taxon>
    </lineage>
</organism>
<dbReference type="EMBL" id="MU971373">
    <property type="protein sequence ID" value="KAK9237176.1"/>
    <property type="molecule type" value="Genomic_DNA"/>
</dbReference>
<sequence length="856" mass="96360">MTSQAKENGTQRRSVPSREALSHTDRAVNTLSQHHHRSRFDKSVTAMDQQIKGSEADKMASRSSSTRHSERSPERAQPEKPQTEIARAASADSRSTASAAPLQPRTDINTDVTLSSTAVSPLALRVSLPPLSYAVSGPKKPPSLDRMGPDVQHAVIMEDLLYVLMGSEGQYIRFHERYNPSVEADRLSGPEFRLAKGLDPSLRDLTKTLLKLATHRSSVNAFIEIQSKTEYGVVNHALCAAMRNITKEYLALMTDMEYKMLTSASFTLNAFHIETMDIARKLSELNFIAQQISRREEPATDSTDELGTDFDKIMETLKANDGNLNALNNIGISKTTSMVTKGGGVIKLLTDRLYSVSGDPALRELLTYLMREASRPYMKMLNLWLHRGIIADPFNEFLIKEQKSIRRERLDEDYTDEYWEKRYTLRKDDLPPQIGDARTCDKILLAGKFLNVVRECGGVDVCNEIKDVPVTIDDPRLLSNINAAYAHANEYLLSLLINTHKLSERLTSLKHYFFLDQADFFTNFMDVASHELRKPAKNVSTSKLQSLLDLALRQPGSITATDPFKEDISVQLNEIGLTDWLMRIVSVSGLDPSDVDGMQLTTTPPVTDKSSERDDKKSITGIQALQFDFKVPFPLSLVISRKTILRYQLLFRHLVALKHIEQLLGVAWLDHVKATGWTRRSRSVHLQNWKSKAWNLRAKMLVFIQQVLYFSTTEVVEPNWCTLMAGISDVNTVDALMQNHVDFLDTCLKECMLTNSKLLRVMAKLMSACQLFAVYTTQLSKTLLHIDSETAVADSGASDKVKKLESILSQYEQNFEHHLKILMDALNYYAATETVVLLSLCARLEVCMVAESRVGQ</sequence>
<comment type="caution">
    <text evidence="1">The sequence shown here is derived from an EMBL/GenBank/DDBJ whole genome shotgun (WGS) entry which is preliminary data.</text>
</comment>
<protein>
    <submittedName>
        <fullName evidence="1">Spc98 family-domain-containing protein</fullName>
    </submittedName>
</protein>
<evidence type="ECO:0000313" key="2">
    <source>
        <dbReference type="Proteomes" id="UP001433508"/>
    </source>
</evidence>
<gene>
    <name evidence="1" type="ORF">V1525DRAFT_404838</name>
</gene>
<name>A0ACC3SZU9_LIPKO</name>
<proteinExistence type="predicted"/>
<reference evidence="2" key="1">
    <citation type="journal article" date="2024" name="Front. Bioeng. Biotechnol.">
        <title>Genome-scale model development and genomic sequencing of the oleaginous clade Lipomyces.</title>
        <authorList>
            <person name="Czajka J.J."/>
            <person name="Han Y."/>
            <person name="Kim J."/>
            <person name="Mondo S.J."/>
            <person name="Hofstad B.A."/>
            <person name="Robles A."/>
            <person name="Haridas S."/>
            <person name="Riley R."/>
            <person name="LaButti K."/>
            <person name="Pangilinan J."/>
            <person name="Andreopoulos W."/>
            <person name="Lipzen A."/>
            <person name="Yan J."/>
            <person name="Wang M."/>
            <person name="Ng V."/>
            <person name="Grigoriev I.V."/>
            <person name="Spatafora J.W."/>
            <person name="Magnuson J.K."/>
            <person name="Baker S.E."/>
            <person name="Pomraning K.R."/>
        </authorList>
    </citation>
    <scope>NUCLEOTIDE SEQUENCE [LARGE SCALE GENOMIC DNA]</scope>
    <source>
        <strain evidence="2">CBS 7786</strain>
    </source>
</reference>
<accession>A0ACC3SZU9</accession>
<evidence type="ECO:0000313" key="1">
    <source>
        <dbReference type="EMBL" id="KAK9237176.1"/>
    </source>
</evidence>
<dbReference type="Proteomes" id="UP001433508">
    <property type="component" value="Unassembled WGS sequence"/>
</dbReference>
<keyword evidence="2" id="KW-1185">Reference proteome</keyword>